<gene>
    <name evidence="2" type="ORF">ACFPCY_29105</name>
</gene>
<protein>
    <submittedName>
        <fullName evidence="2">Uncharacterized protein</fullName>
    </submittedName>
</protein>
<dbReference type="Proteomes" id="UP001595872">
    <property type="component" value="Unassembled WGS sequence"/>
</dbReference>
<dbReference type="EMBL" id="JBHSIT010000009">
    <property type="protein sequence ID" value="MFC4911397.1"/>
    <property type="molecule type" value="Genomic_DNA"/>
</dbReference>
<evidence type="ECO:0000313" key="2">
    <source>
        <dbReference type="EMBL" id="MFC4911397.1"/>
    </source>
</evidence>
<evidence type="ECO:0000256" key="1">
    <source>
        <dbReference type="SAM" id="MobiDB-lite"/>
    </source>
</evidence>
<feature type="region of interest" description="Disordered" evidence="1">
    <location>
        <begin position="1"/>
        <end position="21"/>
    </location>
</feature>
<organism evidence="2 3">
    <name type="scientific">Actinomadura gamaensis</name>
    <dbReference type="NCBI Taxonomy" id="1763541"/>
    <lineage>
        <taxon>Bacteria</taxon>
        <taxon>Bacillati</taxon>
        <taxon>Actinomycetota</taxon>
        <taxon>Actinomycetes</taxon>
        <taxon>Streptosporangiales</taxon>
        <taxon>Thermomonosporaceae</taxon>
        <taxon>Actinomadura</taxon>
    </lineage>
</organism>
<comment type="caution">
    <text evidence="2">The sequence shown here is derived from an EMBL/GenBank/DDBJ whole genome shotgun (WGS) entry which is preliminary data.</text>
</comment>
<proteinExistence type="predicted"/>
<reference evidence="3" key="1">
    <citation type="journal article" date="2019" name="Int. J. Syst. Evol. Microbiol.">
        <title>The Global Catalogue of Microorganisms (GCM) 10K type strain sequencing project: providing services to taxonomists for standard genome sequencing and annotation.</title>
        <authorList>
            <consortium name="The Broad Institute Genomics Platform"/>
            <consortium name="The Broad Institute Genome Sequencing Center for Infectious Disease"/>
            <person name="Wu L."/>
            <person name="Ma J."/>
        </authorList>
    </citation>
    <scope>NUCLEOTIDE SEQUENCE [LARGE SCALE GENOMIC DNA]</scope>
    <source>
        <strain evidence="3">KLKA75</strain>
    </source>
</reference>
<feature type="compositionally biased region" description="Polar residues" evidence="1">
    <location>
        <begin position="8"/>
        <end position="19"/>
    </location>
</feature>
<keyword evidence="3" id="KW-1185">Reference proteome</keyword>
<accession>A0ABV9U4W5</accession>
<name>A0ABV9U4W5_9ACTN</name>
<dbReference type="RefSeq" id="WP_378260261.1">
    <property type="nucleotide sequence ID" value="NZ_JBHSIT010000009.1"/>
</dbReference>
<evidence type="ECO:0000313" key="3">
    <source>
        <dbReference type="Proteomes" id="UP001595872"/>
    </source>
</evidence>
<sequence length="72" mass="7581">MDVVMGSANGSSQHLSRASLNGPAERTIVEPWLSELARLPLNTYADEAPDGQVVTLRRPVPPLGRSGSLAVA</sequence>